<dbReference type="PANTHER" id="PTHR36848">
    <property type="entry name" value="DNA-BINDING PROTEIN (PUTATIVE SECRETED PROTEIN)-RELATED"/>
    <property type="match status" value="1"/>
</dbReference>
<dbReference type="AlphaFoldDB" id="A0A7R8ALR5"/>
<reference evidence="2" key="1">
    <citation type="submission" date="2021-01" db="EMBL/GenBank/DDBJ databases">
        <authorList>
            <consortium name="Aspergillus puulaauensis MK2 genome sequencing consortium"/>
            <person name="Kazuki M."/>
            <person name="Futagami T."/>
        </authorList>
    </citation>
    <scope>NUCLEOTIDE SEQUENCE</scope>
    <source>
        <strain evidence="2">MK2</strain>
    </source>
</reference>
<protein>
    <recommendedName>
        <fullName evidence="4">Secreted protein</fullName>
    </recommendedName>
</protein>
<dbReference type="GeneID" id="64973581"/>
<dbReference type="Proteomes" id="UP000654913">
    <property type="component" value="Chromosome 4"/>
</dbReference>
<keyword evidence="3" id="KW-1185">Reference proteome</keyword>
<name>A0A7R8ALR5_9EURO</name>
<proteinExistence type="predicted"/>
<dbReference type="PANTHER" id="PTHR36848:SF2">
    <property type="entry name" value="SECRETED PROTEIN"/>
    <property type="match status" value="1"/>
</dbReference>
<feature type="signal peptide" evidence="1">
    <location>
        <begin position="1"/>
        <end position="19"/>
    </location>
</feature>
<evidence type="ECO:0008006" key="4">
    <source>
        <dbReference type="Google" id="ProtNLM"/>
    </source>
</evidence>
<evidence type="ECO:0000256" key="1">
    <source>
        <dbReference type="SAM" id="SignalP"/>
    </source>
</evidence>
<dbReference type="SUPFAM" id="SSF49785">
    <property type="entry name" value="Galactose-binding domain-like"/>
    <property type="match status" value="1"/>
</dbReference>
<dbReference type="EMBL" id="AP024446">
    <property type="protein sequence ID" value="BCS23576.1"/>
    <property type="molecule type" value="Genomic_DNA"/>
</dbReference>
<reference evidence="2" key="2">
    <citation type="submission" date="2021-02" db="EMBL/GenBank/DDBJ databases">
        <title>Aspergillus puulaauensis MK2 genome sequence.</title>
        <authorList>
            <person name="Futagami T."/>
            <person name="Mori K."/>
            <person name="Kadooka C."/>
            <person name="Tanaka T."/>
        </authorList>
    </citation>
    <scope>NUCLEOTIDE SEQUENCE</scope>
    <source>
        <strain evidence="2">MK2</strain>
    </source>
</reference>
<dbReference type="InterPro" id="IPR053161">
    <property type="entry name" value="Ulvan_degrading_GH"/>
</dbReference>
<dbReference type="Pfam" id="PF17132">
    <property type="entry name" value="Glyco_hydro_106"/>
    <property type="match status" value="1"/>
</dbReference>
<keyword evidence="1" id="KW-0732">Signal</keyword>
<feature type="chain" id="PRO_5031409566" description="Secreted protein" evidence="1">
    <location>
        <begin position="20"/>
        <end position="985"/>
    </location>
</feature>
<dbReference type="InterPro" id="IPR008979">
    <property type="entry name" value="Galactose-bd-like_sf"/>
</dbReference>
<evidence type="ECO:0000313" key="3">
    <source>
        <dbReference type="Proteomes" id="UP000654913"/>
    </source>
</evidence>
<accession>A0A7R8ALR5</accession>
<dbReference type="KEGG" id="apuu:APUU_40020A"/>
<evidence type="ECO:0000313" key="2">
    <source>
        <dbReference type="EMBL" id="BCS23576.1"/>
    </source>
</evidence>
<gene>
    <name evidence="2" type="ORF">APUU_40020A</name>
</gene>
<organism evidence="2 3">
    <name type="scientific">Aspergillus puulaauensis</name>
    <dbReference type="NCBI Taxonomy" id="1220207"/>
    <lineage>
        <taxon>Eukaryota</taxon>
        <taxon>Fungi</taxon>
        <taxon>Dikarya</taxon>
        <taxon>Ascomycota</taxon>
        <taxon>Pezizomycotina</taxon>
        <taxon>Eurotiomycetes</taxon>
        <taxon>Eurotiomycetidae</taxon>
        <taxon>Eurotiales</taxon>
        <taxon>Aspergillaceae</taxon>
        <taxon>Aspergillus</taxon>
    </lineage>
</organism>
<dbReference type="RefSeq" id="XP_041555770.1">
    <property type="nucleotide sequence ID" value="XM_041703046.1"/>
</dbReference>
<sequence length="985" mass="107331">MREHFKALAIVSVLATTHAQATGTFENPAVAYKLIRAAGNIGAGGVEFLPFYNYGGELPMGEPGPDWATFGFGTEAFYDIFVAALKVHQQQGLTMDFVQGPNQGQGVPAAVDDDGLQWDLAPFSTALAADGSFQGIVPGWGTGELVALVSAEVLSTRNISLESTSSAVSPSPQSSYLRMTLRDGSLINHVDGVAADGTAQIQRQANASYHLFAFYQYHTLSKNLVVEAQPAATIFDNGSYTVDHFSKRGAQTIIDFWETHLLTPEVEHLLGQVGVYGWEDSIEAPCNISWTRSLPALFTDRYGYDLHTYLPLVMFRNNNLGLQPNSPGAIECVLDTADKGQGYINDYRGALALGYQQYLQALTDWMHSRLGLQSSAQVSYNLPMDMAANVPFVDVPECESLGFKTVDSYRQFVGPAVLGGRNIVSNEMGAVLLEAYRMPLTALLWNIHRALAAGVNRFVLHGQDYTGDYYHTTWPGYTAFIYLYSGQYSHKDPVWDHGLEEALQYIGRLQYTQQAGQLRTDVAVYHKASATDPFFDIVYNSTDLEDYGYSYNYISPDNFDLPLATVRDGLLGPDGPAYRALVIPSTAQMSPAAIWKVQAYAQQGLHVILSGGDPGLYHSAAAGSSLKEFADALTTLKKTDNVHSTIATGVAQKLQDLGLRPTVEVNSNGTWYAIWREDSKGNGDASCFIFNDADTLTVGTIDVATVLTPYLLDAWTGSRKPLLLYETIGNRTRIPLTLHANQSVLLAFDNSGHSNRRLHATQLPRTVLGYNYNPNNTVQLHIGDGLWDAPIKLSDGRLYGPSSVHAATAPFTLTGWTLAVEHWEAPGNLNNASVVAVKRNTTESLAKLISWAEIPSLTNTSGVGLYTASFGWPPSNHASAEGVYLRLPRIVHAARVIVNGKALPALDPAFPQVDISPYVVHGRQNLVQIEAPSTMWNYLRSLIDELTFMGQPATRLLDALGNLPGLVDNGIIGDVQVVPYTTLLL</sequence>
<dbReference type="OrthoDB" id="2588159at2759"/>